<proteinExistence type="predicted"/>
<dbReference type="InterPro" id="IPR046748">
    <property type="entry name" value="HipA_2"/>
</dbReference>
<evidence type="ECO:0000313" key="2">
    <source>
        <dbReference type="EMBL" id="STZ28187.1"/>
    </source>
</evidence>
<accession>A0A378RPV3</accession>
<sequence length="264" mass="30026">MNKSFDLRSVVVTRYVTPLREGGSLPALADADDDFKYVIKFRGAGHGVKALIAELLGGLLAKTLGLPVPELVFATLDEAFGRTEADEEIQDLLKFSQGLNLGLHFLSGALTFDPQAYEVDEKLASQVVWLDAFITNVDRTFRNTNMLVWHKELWLIDHGASFYFHHSFTNWEKSALTPFALIKDHVLLGKASQLDEVNEAFTRILTDEVLQEVVQQIPVDWLTWEESELNPEEIRAVYYQFLQLRRDYASLFVNEAKKVRHVGI</sequence>
<keyword evidence="3" id="KW-1185">Reference proteome</keyword>
<dbReference type="Proteomes" id="UP000255024">
    <property type="component" value="Unassembled WGS sequence"/>
</dbReference>
<dbReference type="Pfam" id="PF20613">
    <property type="entry name" value="HipA_2"/>
    <property type="match status" value="1"/>
</dbReference>
<name>A0A378RPV3_MYROD</name>
<reference evidence="2 3" key="1">
    <citation type="submission" date="2018-06" db="EMBL/GenBank/DDBJ databases">
        <authorList>
            <consortium name="Pathogen Informatics"/>
            <person name="Doyle S."/>
        </authorList>
    </citation>
    <scope>NUCLEOTIDE SEQUENCE [LARGE SCALE GENOMIC DNA]</scope>
    <source>
        <strain evidence="2 3">NCTC11179</strain>
    </source>
</reference>
<dbReference type="AlphaFoldDB" id="A0A378RPV3"/>
<evidence type="ECO:0000259" key="1">
    <source>
        <dbReference type="Pfam" id="PF20613"/>
    </source>
</evidence>
<protein>
    <recommendedName>
        <fullName evidence="1">HipA-like kinase domain-containing protein</fullName>
    </recommendedName>
</protein>
<gene>
    <name evidence="2" type="ORF">NCTC11179_01729</name>
</gene>
<evidence type="ECO:0000313" key="3">
    <source>
        <dbReference type="Proteomes" id="UP000255024"/>
    </source>
</evidence>
<dbReference type="RefSeq" id="WP_115091079.1">
    <property type="nucleotide sequence ID" value="NZ_CP068107.1"/>
</dbReference>
<dbReference type="EMBL" id="UGQL01000001">
    <property type="protein sequence ID" value="STZ28187.1"/>
    <property type="molecule type" value="Genomic_DNA"/>
</dbReference>
<organism evidence="2 3">
    <name type="scientific">Myroides odoratus</name>
    <name type="common">Flavobacterium odoratum</name>
    <dbReference type="NCBI Taxonomy" id="256"/>
    <lineage>
        <taxon>Bacteria</taxon>
        <taxon>Pseudomonadati</taxon>
        <taxon>Bacteroidota</taxon>
        <taxon>Flavobacteriia</taxon>
        <taxon>Flavobacteriales</taxon>
        <taxon>Flavobacteriaceae</taxon>
        <taxon>Myroides</taxon>
    </lineage>
</organism>
<feature type="domain" description="HipA-like kinase" evidence="1">
    <location>
        <begin position="17"/>
        <end position="234"/>
    </location>
</feature>